<feature type="domain" description="Peptidase C1A papain C-terminal" evidence="5">
    <location>
        <begin position="2"/>
        <end position="106"/>
    </location>
</feature>
<dbReference type="Pfam" id="PF00112">
    <property type="entry name" value="Peptidase_C1"/>
    <property type="match status" value="1"/>
</dbReference>
<keyword evidence="2" id="KW-0645">Protease</keyword>
<proteinExistence type="inferred from homology"/>
<comment type="similarity">
    <text evidence="1">Belongs to the peptidase C1 family.</text>
</comment>
<evidence type="ECO:0000313" key="7">
    <source>
        <dbReference type="Proteomes" id="UP000265520"/>
    </source>
</evidence>
<keyword evidence="7" id="KW-1185">Reference proteome</keyword>
<accession>A0A392Q162</accession>
<name>A0A392Q162_9FABA</name>
<evidence type="ECO:0000256" key="3">
    <source>
        <dbReference type="ARBA" id="ARBA00022801"/>
    </source>
</evidence>
<dbReference type="PANTHER" id="PTHR12411">
    <property type="entry name" value="CYSTEINE PROTEASE FAMILY C1-RELATED"/>
    <property type="match status" value="1"/>
</dbReference>
<evidence type="ECO:0000259" key="5">
    <source>
        <dbReference type="Pfam" id="PF00112"/>
    </source>
</evidence>
<protein>
    <submittedName>
        <fullName evidence="6">Cysteine proteinase</fullName>
    </submittedName>
</protein>
<dbReference type="InterPro" id="IPR013128">
    <property type="entry name" value="Peptidase_C1A"/>
</dbReference>
<dbReference type="GO" id="GO:0006508">
    <property type="term" value="P:proteolysis"/>
    <property type="evidence" value="ECO:0007669"/>
    <property type="project" value="UniProtKB-KW"/>
</dbReference>
<dbReference type="InterPro" id="IPR038765">
    <property type="entry name" value="Papain-like_cys_pep_sf"/>
</dbReference>
<evidence type="ECO:0000313" key="6">
    <source>
        <dbReference type="EMBL" id="MCI18061.1"/>
    </source>
</evidence>
<evidence type="ECO:0000256" key="2">
    <source>
        <dbReference type="ARBA" id="ARBA00022670"/>
    </source>
</evidence>
<dbReference type="SUPFAM" id="SSF54001">
    <property type="entry name" value="Cysteine proteinases"/>
    <property type="match status" value="1"/>
</dbReference>
<comment type="caution">
    <text evidence="6">The sequence shown here is derived from an EMBL/GenBank/DDBJ whole genome shotgun (WGS) entry which is preliminary data.</text>
</comment>
<evidence type="ECO:0000256" key="4">
    <source>
        <dbReference type="ARBA" id="ARBA00022807"/>
    </source>
</evidence>
<dbReference type="EMBL" id="LXQA010108304">
    <property type="protein sequence ID" value="MCI18061.1"/>
    <property type="molecule type" value="Genomic_DNA"/>
</dbReference>
<evidence type="ECO:0000256" key="1">
    <source>
        <dbReference type="ARBA" id="ARBA00008455"/>
    </source>
</evidence>
<reference evidence="6 7" key="1">
    <citation type="journal article" date="2018" name="Front. Plant Sci.">
        <title>Red Clover (Trifolium pratense) and Zigzag Clover (T. medium) - A Picture of Genomic Similarities and Differences.</title>
        <authorList>
            <person name="Dluhosova J."/>
            <person name="Istvanek J."/>
            <person name="Nedelnik J."/>
            <person name="Repkova J."/>
        </authorList>
    </citation>
    <scope>NUCLEOTIDE SEQUENCE [LARGE SCALE GENOMIC DNA]</scope>
    <source>
        <strain evidence="7">cv. 10/8</strain>
        <tissue evidence="6">Leaf</tissue>
    </source>
</reference>
<dbReference type="Proteomes" id="UP000265520">
    <property type="component" value="Unassembled WGS sequence"/>
</dbReference>
<dbReference type="InterPro" id="IPR000668">
    <property type="entry name" value="Peptidase_C1A_C"/>
</dbReference>
<keyword evidence="3" id="KW-0378">Hydrolase</keyword>
<dbReference type="AlphaFoldDB" id="A0A392Q162"/>
<dbReference type="GO" id="GO:0008234">
    <property type="term" value="F:cysteine-type peptidase activity"/>
    <property type="evidence" value="ECO:0007669"/>
    <property type="project" value="UniProtKB-KW"/>
</dbReference>
<feature type="non-terminal residue" evidence="6">
    <location>
        <position position="1"/>
    </location>
</feature>
<dbReference type="Gene3D" id="3.90.70.10">
    <property type="entry name" value="Cysteine proteinases"/>
    <property type="match status" value="1"/>
</dbReference>
<keyword evidence="4" id="KW-0788">Thiol protease</keyword>
<sequence>SNGCKGGNYYSAFKFATTTHNGAIPSEYDYPFKGIQQTCNNDIIGAAGFDGYQFLNPGDEQQLLLAVAQQPVAVTIASGHQEFHQFSGDGIYSGACGPNISHGVTAT</sequence>
<organism evidence="6 7">
    <name type="scientific">Trifolium medium</name>
    <dbReference type="NCBI Taxonomy" id="97028"/>
    <lineage>
        <taxon>Eukaryota</taxon>
        <taxon>Viridiplantae</taxon>
        <taxon>Streptophyta</taxon>
        <taxon>Embryophyta</taxon>
        <taxon>Tracheophyta</taxon>
        <taxon>Spermatophyta</taxon>
        <taxon>Magnoliopsida</taxon>
        <taxon>eudicotyledons</taxon>
        <taxon>Gunneridae</taxon>
        <taxon>Pentapetalae</taxon>
        <taxon>rosids</taxon>
        <taxon>fabids</taxon>
        <taxon>Fabales</taxon>
        <taxon>Fabaceae</taxon>
        <taxon>Papilionoideae</taxon>
        <taxon>50 kb inversion clade</taxon>
        <taxon>NPAAA clade</taxon>
        <taxon>Hologalegina</taxon>
        <taxon>IRL clade</taxon>
        <taxon>Trifolieae</taxon>
        <taxon>Trifolium</taxon>
    </lineage>
</organism>